<evidence type="ECO:0000313" key="4">
    <source>
        <dbReference type="Proteomes" id="UP000037315"/>
    </source>
</evidence>
<dbReference type="AlphaFoldDB" id="A0A0J8VMB6"/>
<dbReference type="OrthoDB" id="6506871at2"/>
<dbReference type="Proteomes" id="UP000037315">
    <property type="component" value="Unassembled WGS sequence"/>
</dbReference>
<dbReference type="SMART" id="SM00972">
    <property type="entry name" value="SCPU"/>
    <property type="match status" value="1"/>
</dbReference>
<name>A0A0J8VMB6_9ENTR</name>
<dbReference type="InterPro" id="IPR007893">
    <property type="entry name" value="Spore_coat_U/FanG"/>
</dbReference>
<keyword evidence="1" id="KW-0732">Signal</keyword>
<dbReference type="RefSeq" id="WP_048888049.1">
    <property type="nucleotide sequence ID" value="NZ_LFEJ01000015.1"/>
</dbReference>
<gene>
    <name evidence="3" type="ORF">ACH50_12100</name>
</gene>
<dbReference type="PATRIC" id="fig|1656095.3.peg.2505"/>
<proteinExistence type="predicted"/>
<dbReference type="PANTHER" id="PTHR37089">
    <property type="entry name" value="PROTEIN U-RELATED"/>
    <property type="match status" value="1"/>
</dbReference>
<feature type="domain" description="Spore coat protein U/FanG" evidence="2">
    <location>
        <begin position="23"/>
        <end position="165"/>
    </location>
</feature>
<evidence type="ECO:0000256" key="1">
    <source>
        <dbReference type="SAM" id="SignalP"/>
    </source>
</evidence>
<dbReference type="STRING" id="1121863.GCA_000621185_03232"/>
<evidence type="ECO:0000259" key="2">
    <source>
        <dbReference type="Pfam" id="PF05229"/>
    </source>
</evidence>
<keyword evidence="4" id="KW-1185">Reference proteome</keyword>
<evidence type="ECO:0000313" key="3">
    <source>
        <dbReference type="EMBL" id="KMV34152.1"/>
    </source>
</evidence>
<feature type="signal peptide" evidence="1">
    <location>
        <begin position="1"/>
        <end position="20"/>
    </location>
</feature>
<protein>
    <submittedName>
        <fullName evidence="3">Fimbrial protein</fullName>
    </submittedName>
</protein>
<accession>A0A0J8VMB6</accession>
<dbReference type="InterPro" id="IPR053167">
    <property type="entry name" value="Spore_coat_component"/>
</dbReference>
<comment type="caution">
    <text evidence="3">The sequence shown here is derived from an EMBL/GenBank/DDBJ whole genome shotgun (WGS) entry which is preliminary data.</text>
</comment>
<reference evidence="3 4" key="1">
    <citation type="submission" date="2015-06" db="EMBL/GenBank/DDBJ databases">
        <title>Genome sequencing of Cronobacter sp. strain DJ34 isolated from petroleum contaminated sludge of Duliajan Oil Fields, Assam, India.</title>
        <authorList>
            <person name="Pal S."/>
            <person name="Banerjee T.D."/>
            <person name="Roy A."/>
            <person name="Sar P."/>
            <person name="Kazy S.K."/>
        </authorList>
    </citation>
    <scope>NUCLEOTIDE SEQUENCE [LARGE SCALE GENOMIC DNA]</scope>
    <source>
        <strain evidence="3 4">DJ34</strain>
    </source>
</reference>
<dbReference type="Pfam" id="PF05229">
    <property type="entry name" value="SCPU"/>
    <property type="match status" value="1"/>
</dbReference>
<sequence>MRKSGGFVLALAFVSLTSRAVTTQSFQVNATITPGCSVTSGSGGVYGTLDFGTRSGVDRSRVTTSFVPNSGLTLACTPGVALSMSIDGGQNYSTVRNMARSGGTERVPYRLYSASSLSAASEIGVNQAVTVTYSNSNNITLPIFGAAQLTGFSPAGSYSDRLTVTLSW</sequence>
<feature type="chain" id="PRO_5005311100" evidence="1">
    <location>
        <begin position="21"/>
        <end position="168"/>
    </location>
</feature>
<organism evidence="3 4">
    <name type="scientific">Franconibacter pulveris</name>
    <dbReference type="NCBI Taxonomy" id="435910"/>
    <lineage>
        <taxon>Bacteria</taxon>
        <taxon>Pseudomonadati</taxon>
        <taxon>Pseudomonadota</taxon>
        <taxon>Gammaproteobacteria</taxon>
        <taxon>Enterobacterales</taxon>
        <taxon>Enterobacteriaceae</taxon>
        <taxon>Franconibacter</taxon>
    </lineage>
</organism>
<dbReference type="EMBL" id="LFEJ01000015">
    <property type="protein sequence ID" value="KMV34152.1"/>
    <property type="molecule type" value="Genomic_DNA"/>
</dbReference>